<dbReference type="Proteomes" id="UP001501079">
    <property type="component" value="Unassembled WGS sequence"/>
</dbReference>
<feature type="transmembrane region" description="Helical" evidence="1">
    <location>
        <begin position="30"/>
        <end position="52"/>
    </location>
</feature>
<organism evidence="2 3">
    <name type="scientific">Gryllotalpicola koreensis</name>
    <dbReference type="NCBI Taxonomy" id="993086"/>
    <lineage>
        <taxon>Bacteria</taxon>
        <taxon>Bacillati</taxon>
        <taxon>Actinomycetota</taxon>
        <taxon>Actinomycetes</taxon>
        <taxon>Micrococcales</taxon>
        <taxon>Microbacteriaceae</taxon>
        <taxon>Gryllotalpicola</taxon>
    </lineage>
</organism>
<proteinExistence type="predicted"/>
<feature type="transmembrane region" description="Helical" evidence="1">
    <location>
        <begin position="6"/>
        <end position="23"/>
    </location>
</feature>
<evidence type="ECO:0008006" key="4">
    <source>
        <dbReference type="Google" id="ProtNLM"/>
    </source>
</evidence>
<dbReference type="RefSeq" id="WP_344756230.1">
    <property type="nucleotide sequence ID" value="NZ_BAABBW010000005.1"/>
</dbReference>
<keyword evidence="1" id="KW-0812">Transmembrane</keyword>
<reference evidence="3" key="1">
    <citation type="journal article" date="2019" name="Int. J. Syst. Evol. Microbiol.">
        <title>The Global Catalogue of Microorganisms (GCM) 10K type strain sequencing project: providing services to taxonomists for standard genome sequencing and annotation.</title>
        <authorList>
            <consortium name="The Broad Institute Genomics Platform"/>
            <consortium name="The Broad Institute Genome Sequencing Center for Infectious Disease"/>
            <person name="Wu L."/>
            <person name="Ma J."/>
        </authorList>
    </citation>
    <scope>NUCLEOTIDE SEQUENCE [LARGE SCALE GENOMIC DNA]</scope>
    <source>
        <strain evidence="3">JCM 17591</strain>
    </source>
</reference>
<dbReference type="EMBL" id="BAABBW010000005">
    <property type="protein sequence ID" value="GAA4179490.1"/>
    <property type="molecule type" value="Genomic_DNA"/>
</dbReference>
<evidence type="ECO:0000256" key="1">
    <source>
        <dbReference type="SAM" id="Phobius"/>
    </source>
</evidence>
<protein>
    <recommendedName>
        <fullName evidence="4">GlsB/YeaQ/YmgE family stress response membrane protein</fullName>
    </recommendedName>
</protein>
<comment type="caution">
    <text evidence="2">The sequence shown here is derived from an EMBL/GenBank/DDBJ whole genome shotgun (WGS) entry which is preliminary data.</text>
</comment>
<gene>
    <name evidence="2" type="ORF">GCM10022287_31880</name>
</gene>
<name>A0ABP8A7P8_9MICO</name>
<evidence type="ECO:0000313" key="3">
    <source>
        <dbReference type="Proteomes" id="UP001501079"/>
    </source>
</evidence>
<accession>A0ABP8A7P8</accession>
<keyword evidence="1" id="KW-0472">Membrane</keyword>
<sequence>MELMFIALAGLIIGAVGRYALPWRHAHGAALMPVVGGVAAMVLWVALTWAGLAWDGGVIWWIALFGTGAIVAAVDLLVGRIRTRSDAALLAHVTKNGAVAQS</sequence>
<keyword evidence="1" id="KW-1133">Transmembrane helix</keyword>
<feature type="transmembrane region" description="Helical" evidence="1">
    <location>
        <begin position="58"/>
        <end position="78"/>
    </location>
</feature>
<evidence type="ECO:0000313" key="2">
    <source>
        <dbReference type="EMBL" id="GAA4179490.1"/>
    </source>
</evidence>
<keyword evidence="3" id="KW-1185">Reference proteome</keyword>